<evidence type="ECO:0000313" key="3">
    <source>
        <dbReference type="EMBL" id="NHZ37909.1"/>
    </source>
</evidence>
<proteinExistence type="predicted"/>
<gene>
    <name evidence="3" type="ORF">F0185_30575</name>
</gene>
<dbReference type="Proteomes" id="UP000785613">
    <property type="component" value="Unassembled WGS sequence"/>
</dbReference>
<accession>A0ABX0M2S8</accession>
<feature type="compositionally biased region" description="Pro residues" evidence="1">
    <location>
        <begin position="1"/>
        <end position="21"/>
    </location>
</feature>
<dbReference type="InterPro" id="IPR047569">
    <property type="entry name" value="CBM56"/>
</dbReference>
<keyword evidence="4" id="KW-1185">Reference proteome</keyword>
<feature type="domain" description="CBM56" evidence="2">
    <location>
        <begin position="13"/>
        <end position="103"/>
    </location>
</feature>
<sequence>MPMPSAIPSSIPTPTPTPTPTPISVSATQTGPTTLQFAVRTSAWADVHYTVNSGGQQNIRLRQDAGNNTYAAGGLKAGDVVKYSFTYWDVAKNYAVDTAQQTFTMK</sequence>
<dbReference type="EMBL" id="VUYU01000035">
    <property type="protein sequence ID" value="NHZ37909.1"/>
    <property type="molecule type" value="Genomic_DNA"/>
</dbReference>
<feature type="region of interest" description="Disordered" evidence="1">
    <location>
        <begin position="1"/>
        <end position="29"/>
    </location>
</feature>
<dbReference type="Pfam" id="PF22184">
    <property type="entry name" value="CBM_56"/>
    <property type="match status" value="1"/>
</dbReference>
<organism evidence="3 4">
    <name type="scientific">Massilia rubra</name>
    <dbReference type="NCBI Taxonomy" id="2607910"/>
    <lineage>
        <taxon>Bacteria</taxon>
        <taxon>Pseudomonadati</taxon>
        <taxon>Pseudomonadota</taxon>
        <taxon>Betaproteobacteria</taxon>
        <taxon>Burkholderiales</taxon>
        <taxon>Oxalobacteraceae</taxon>
        <taxon>Telluria group</taxon>
        <taxon>Massilia</taxon>
    </lineage>
</organism>
<comment type="caution">
    <text evidence="3">The sequence shown here is derived from an EMBL/GenBank/DDBJ whole genome shotgun (WGS) entry which is preliminary data.</text>
</comment>
<reference evidence="3 4" key="1">
    <citation type="submission" date="2019-09" db="EMBL/GenBank/DDBJ databases">
        <title>Taxonomy of Antarctic Massilia spp.: description of Massilia rubra sp. nov., Massilia aquatica sp. nov., Massilia mucilaginosa sp. nov., Massilia frigida sp. nov. isolated from streams, lakes and regoliths.</title>
        <authorList>
            <person name="Holochova P."/>
            <person name="Sedlacek I."/>
            <person name="Kralova S."/>
            <person name="Maslanova I."/>
            <person name="Busse H.-J."/>
            <person name="Stankova E."/>
            <person name="Vrbovska V."/>
            <person name="Kovarovic V."/>
            <person name="Bartak M."/>
            <person name="Svec P."/>
            <person name="Pantucek R."/>
        </authorList>
    </citation>
    <scope>NUCLEOTIDE SEQUENCE [LARGE SCALE GENOMIC DNA]</scope>
    <source>
        <strain evidence="3 4">CCM 8692</strain>
    </source>
</reference>
<protein>
    <recommendedName>
        <fullName evidence="2">CBM56 domain-containing protein</fullName>
    </recommendedName>
</protein>
<evidence type="ECO:0000259" key="2">
    <source>
        <dbReference type="PROSITE" id="PS52005"/>
    </source>
</evidence>
<evidence type="ECO:0000313" key="4">
    <source>
        <dbReference type="Proteomes" id="UP000785613"/>
    </source>
</evidence>
<dbReference type="PROSITE" id="PS52005">
    <property type="entry name" value="CBM56"/>
    <property type="match status" value="1"/>
</dbReference>
<name>A0ABX0M2S8_9BURK</name>
<evidence type="ECO:0000256" key="1">
    <source>
        <dbReference type="SAM" id="MobiDB-lite"/>
    </source>
</evidence>